<reference evidence="1 2" key="1">
    <citation type="submission" date="2015-11" db="EMBL/GenBank/DDBJ databases">
        <title>Genomic analysis of 38 Legionella species identifies large and diverse effector repertoires.</title>
        <authorList>
            <person name="Burstein D."/>
            <person name="Amaro F."/>
            <person name="Zusman T."/>
            <person name="Lifshitz Z."/>
            <person name="Cohen O."/>
            <person name="Gilbert J.A."/>
            <person name="Pupko T."/>
            <person name="Shuman H.A."/>
            <person name="Segal G."/>
        </authorList>
    </citation>
    <scope>NUCLEOTIDE SEQUENCE [LARGE SCALE GENOMIC DNA]</scope>
    <source>
        <strain evidence="1 2">ATCC 49504</strain>
    </source>
</reference>
<name>A0A0W0TZ42_9GAMM</name>
<evidence type="ECO:0000313" key="2">
    <source>
        <dbReference type="Proteomes" id="UP000054785"/>
    </source>
</evidence>
<dbReference type="AlphaFoldDB" id="A0A0W0TZ42"/>
<gene>
    <name evidence="1" type="ORF">Lgee_0949</name>
</gene>
<keyword evidence="2" id="KW-1185">Reference proteome</keyword>
<organism evidence="1 2">
    <name type="scientific">Legionella geestiana</name>
    <dbReference type="NCBI Taxonomy" id="45065"/>
    <lineage>
        <taxon>Bacteria</taxon>
        <taxon>Pseudomonadati</taxon>
        <taxon>Pseudomonadota</taxon>
        <taxon>Gammaproteobacteria</taxon>
        <taxon>Legionellales</taxon>
        <taxon>Legionellaceae</taxon>
        <taxon>Legionella</taxon>
    </lineage>
</organism>
<dbReference type="Proteomes" id="UP000054785">
    <property type="component" value="Unassembled WGS sequence"/>
</dbReference>
<dbReference type="PATRIC" id="fig|45065.4.peg.1019"/>
<dbReference type="EMBL" id="LNYC01000032">
    <property type="protein sequence ID" value="KTD00685.1"/>
    <property type="molecule type" value="Genomic_DNA"/>
</dbReference>
<proteinExistence type="predicted"/>
<dbReference type="OrthoDB" id="6087427at2"/>
<dbReference type="RefSeq" id="WP_028387029.1">
    <property type="nucleotide sequence ID" value="NZ_CAAAHN010000001.1"/>
</dbReference>
<accession>A0A0W0TZ42</accession>
<sequence>MSKDKIESVEAAVKQQPSVQSELDVVVNYLESFKSPLPLTISTKLRSYAYASIRIKDFLLKVLKDGMDDTVVRSYGSYWERGKYENEPHNCNNKILFGAISAMPVREREILFRNALTPQTALNTFFSSGKYAYLSVIKTRVDNTDFARNLLDRLSNDSLQTREIESLARNPNNKEILLNYIRCSPRDERNNYVREALSNNTQLHQFFAVQRGFFATSIKAGTLRELDRMNPDKRDEAQEPKRSWFGCF</sequence>
<protein>
    <submittedName>
        <fullName evidence="1">Ankyrin repeat protein</fullName>
    </submittedName>
</protein>
<evidence type="ECO:0000313" key="1">
    <source>
        <dbReference type="EMBL" id="KTD00685.1"/>
    </source>
</evidence>
<dbReference type="STRING" id="45065.Lgee_0949"/>
<comment type="caution">
    <text evidence="1">The sequence shown here is derived from an EMBL/GenBank/DDBJ whole genome shotgun (WGS) entry which is preliminary data.</text>
</comment>